<sequence length="127" mass="14417">MAEAKFSAANTIKNIIIVLFIALIAVLALPIFKVTMDIIDNRVVNDLLENVVKEGEQDSLYGVDQIYDYVQKGLDQNNVKLQAREIIKAENLGSQVRLTVDYRKDNMIFGDTYLSNVFNKTYQAKLK</sequence>
<evidence type="ECO:0000256" key="1">
    <source>
        <dbReference type="SAM" id="Phobius"/>
    </source>
</evidence>
<dbReference type="AlphaFoldDB" id="A0A974RW69"/>
<dbReference type="KEGG" id="eaz:JHT90_10815"/>
<organism evidence="2 3">
    <name type="scientific">Entomomonas asaccharolytica</name>
    <dbReference type="NCBI Taxonomy" id="2785331"/>
    <lineage>
        <taxon>Bacteria</taxon>
        <taxon>Pseudomonadati</taxon>
        <taxon>Pseudomonadota</taxon>
        <taxon>Gammaproteobacteria</taxon>
        <taxon>Pseudomonadales</taxon>
        <taxon>Pseudomonadaceae</taxon>
        <taxon>Entomomonas</taxon>
    </lineage>
</organism>
<keyword evidence="1" id="KW-0812">Transmembrane</keyword>
<evidence type="ECO:0000313" key="2">
    <source>
        <dbReference type="EMBL" id="QQP84888.1"/>
    </source>
</evidence>
<dbReference type="EMBL" id="CP067393">
    <property type="protein sequence ID" value="QQP84888.1"/>
    <property type="molecule type" value="Genomic_DNA"/>
</dbReference>
<feature type="transmembrane region" description="Helical" evidence="1">
    <location>
        <begin position="12"/>
        <end position="32"/>
    </location>
</feature>
<reference evidence="2 3" key="1">
    <citation type="submission" date="2021-01" db="EMBL/GenBank/DDBJ databases">
        <title>Entomomonas sp. F2A isolated from a house cricket (Acheta domesticus).</title>
        <authorList>
            <person name="Spergser J."/>
            <person name="Busse H.-J."/>
        </authorList>
    </citation>
    <scope>NUCLEOTIDE SEQUENCE [LARGE SCALE GENOMIC DNA]</scope>
    <source>
        <strain evidence="2 3">F2A</strain>
    </source>
</reference>
<keyword evidence="1" id="KW-0472">Membrane</keyword>
<keyword evidence="1" id="KW-1133">Transmembrane helix</keyword>
<evidence type="ECO:0000313" key="3">
    <source>
        <dbReference type="Proteomes" id="UP000595278"/>
    </source>
</evidence>
<name>A0A974RW69_9GAMM</name>
<proteinExistence type="predicted"/>
<accession>A0A974RW69</accession>
<dbReference type="Proteomes" id="UP000595278">
    <property type="component" value="Chromosome"/>
</dbReference>
<gene>
    <name evidence="2" type="ORF">JHT90_10815</name>
</gene>
<dbReference type="RefSeq" id="WP_201090829.1">
    <property type="nucleotide sequence ID" value="NZ_CP067393.1"/>
</dbReference>
<keyword evidence="3" id="KW-1185">Reference proteome</keyword>
<protein>
    <submittedName>
        <fullName evidence="2">DUF4845 domain-containing protein</fullName>
    </submittedName>
</protein>